<name>W0LG62_9GAMM</name>
<dbReference type="eggNOG" id="COG3457">
    <property type="taxonomic scope" value="Bacteria"/>
</dbReference>
<reference evidence="3 4" key="2">
    <citation type="submission" date="2015-03" db="EMBL/GenBank/DDBJ databases">
        <authorList>
            <person name="Chan K.-G."/>
        </authorList>
    </citation>
    <scope>NUCLEOTIDE SEQUENCE [LARGE SCALE GENOMIC DNA]</scope>
    <source>
        <strain evidence="3 4">RB-25</strain>
    </source>
</reference>
<dbReference type="PATRIC" id="fig|1441930.4.peg.3134"/>
<dbReference type="InterPro" id="IPR048449">
    <property type="entry name" value="YhfX-like_C"/>
</dbReference>
<dbReference type="SUPFAM" id="SSF51419">
    <property type="entry name" value="PLP-binding barrel"/>
    <property type="match status" value="1"/>
</dbReference>
<dbReference type="Pfam" id="PF21279">
    <property type="entry name" value="YhfX-like_C"/>
    <property type="match status" value="1"/>
</dbReference>
<dbReference type="OrthoDB" id="3189402at2"/>
<accession>W0LG62</accession>
<proteinExistence type="predicted"/>
<dbReference type="InterPro" id="IPR029066">
    <property type="entry name" value="PLP-binding_barrel"/>
</dbReference>
<reference evidence="3 4" key="1">
    <citation type="submission" date="2014-01" db="EMBL/GenBank/DDBJ databases">
        <title>Isolation of Serratia multitudinisentens RB-25 from Ex-Landfill site.</title>
        <authorList>
            <person name="Robson E.H.J."/>
        </authorList>
    </citation>
    <scope>NUCLEOTIDE SEQUENCE [LARGE SCALE GENOMIC DNA]</scope>
    <source>
        <strain evidence="3 4">RB-25</strain>
    </source>
</reference>
<gene>
    <name evidence="3" type="ORF">Z042_15910</name>
</gene>
<dbReference type="KEGG" id="sfo:Z042_15910"/>
<dbReference type="AlphaFoldDB" id="W0LG62"/>
<dbReference type="EMBL" id="CP007044">
    <property type="protein sequence ID" value="AHG20920.1"/>
    <property type="molecule type" value="Genomic_DNA"/>
</dbReference>
<feature type="domain" description="YhfX-like C-terminal" evidence="2">
    <location>
        <begin position="278"/>
        <end position="372"/>
    </location>
</feature>
<dbReference type="RefSeq" id="WP_024913670.1">
    <property type="nucleotide sequence ID" value="NZ_CP007044.2"/>
</dbReference>
<dbReference type="Gene3D" id="2.40.37.30">
    <property type="match status" value="2"/>
</dbReference>
<keyword evidence="4" id="KW-1185">Reference proteome</keyword>
<evidence type="ECO:0000259" key="1">
    <source>
        <dbReference type="Pfam" id="PF01168"/>
    </source>
</evidence>
<organism evidence="3 4">
    <name type="scientific">Chania multitudinisentens RB-25</name>
    <dbReference type="NCBI Taxonomy" id="1441930"/>
    <lineage>
        <taxon>Bacteria</taxon>
        <taxon>Pseudomonadati</taxon>
        <taxon>Pseudomonadota</taxon>
        <taxon>Gammaproteobacteria</taxon>
        <taxon>Enterobacterales</taxon>
        <taxon>Yersiniaceae</taxon>
        <taxon>Chania</taxon>
    </lineage>
</organism>
<dbReference type="CDD" id="cd06811">
    <property type="entry name" value="PLPDE_III_yhfX_like"/>
    <property type="match status" value="1"/>
</dbReference>
<sequence>MFLSALQKQNPALIEAAVALWQQGKVLPDTYLIDLDQLWENARLLLAVAKQYGLKLYAMPKQIGHNPYICQKLLDMGFAGIVAVDFKEANQLYRHRVPVAHIGHLVQPPLHLLPKILAEKPEVITVYSLEKAQQISAVAAQQNYTQPLLLKVYQPGDVLYPGQEAGFALDQLVDAIAHIQQLPNVRIVGATHFPCMLFDQARQETLATPNLATLLAGKAMIEQQGVPVEQLNAPSASSCATFPLLAEHGVTHAEPGHALTGTIPANQTGDQPERIAMLYLSEISHHFAGNSYFFGGGYYRRGHLQQALVFTGGKAQWAEVLPTDDSSIDYCLRLAGQWPIGNPVISCFRTQIFVTRSDVALVAGIQSGSPQLVATYDSFGRRYE</sequence>
<dbReference type="InterPro" id="IPR001608">
    <property type="entry name" value="Ala_racemase_N"/>
</dbReference>
<dbReference type="Proteomes" id="UP000019030">
    <property type="component" value="Chromosome"/>
</dbReference>
<evidence type="ECO:0000313" key="3">
    <source>
        <dbReference type="EMBL" id="AHG20920.1"/>
    </source>
</evidence>
<evidence type="ECO:0000313" key="4">
    <source>
        <dbReference type="Proteomes" id="UP000019030"/>
    </source>
</evidence>
<dbReference type="HOGENOM" id="CLU_060710_0_0_6"/>
<protein>
    <submittedName>
        <fullName evidence="3">Uncharacterized protein</fullName>
    </submittedName>
</protein>
<evidence type="ECO:0000259" key="2">
    <source>
        <dbReference type="Pfam" id="PF21279"/>
    </source>
</evidence>
<dbReference type="STRING" id="1441930.Z042_15910"/>
<feature type="domain" description="Alanine racemase N-terminal" evidence="1">
    <location>
        <begin position="33"/>
        <end position="264"/>
    </location>
</feature>
<dbReference type="Pfam" id="PF01168">
    <property type="entry name" value="Ala_racemase_N"/>
    <property type="match status" value="1"/>
</dbReference>